<feature type="compositionally biased region" description="Basic and acidic residues" evidence="1">
    <location>
        <begin position="72"/>
        <end position="90"/>
    </location>
</feature>
<accession>A0A6G1GXW0</accession>
<protein>
    <submittedName>
        <fullName evidence="2">Uncharacterized protein</fullName>
    </submittedName>
</protein>
<organism evidence="2 3">
    <name type="scientific">Aulographum hederae CBS 113979</name>
    <dbReference type="NCBI Taxonomy" id="1176131"/>
    <lineage>
        <taxon>Eukaryota</taxon>
        <taxon>Fungi</taxon>
        <taxon>Dikarya</taxon>
        <taxon>Ascomycota</taxon>
        <taxon>Pezizomycotina</taxon>
        <taxon>Dothideomycetes</taxon>
        <taxon>Pleosporomycetidae</taxon>
        <taxon>Aulographales</taxon>
        <taxon>Aulographaceae</taxon>
    </lineage>
</organism>
<evidence type="ECO:0000256" key="1">
    <source>
        <dbReference type="SAM" id="MobiDB-lite"/>
    </source>
</evidence>
<gene>
    <name evidence="2" type="ORF">K402DRAFT_421859</name>
</gene>
<reference evidence="2" key="1">
    <citation type="journal article" date="2020" name="Stud. Mycol.">
        <title>101 Dothideomycetes genomes: a test case for predicting lifestyles and emergence of pathogens.</title>
        <authorList>
            <person name="Haridas S."/>
            <person name="Albert R."/>
            <person name="Binder M."/>
            <person name="Bloem J."/>
            <person name="Labutti K."/>
            <person name="Salamov A."/>
            <person name="Andreopoulos B."/>
            <person name="Baker S."/>
            <person name="Barry K."/>
            <person name="Bills G."/>
            <person name="Bluhm B."/>
            <person name="Cannon C."/>
            <person name="Castanera R."/>
            <person name="Culley D."/>
            <person name="Daum C."/>
            <person name="Ezra D."/>
            <person name="Gonzalez J."/>
            <person name="Henrissat B."/>
            <person name="Kuo A."/>
            <person name="Liang C."/>
            <person name="Lipzen A."/>
            <person name="Lutzoni F."/>
            <person name="Magnuson J."/>
            <person name="Mondo S."/>
            <person name="Nolan M."/>
            <person name="Ohm R."/>
            <person name="Pangilinan J."/>
            <person name="Park H.-J."/>
            <person name="Ramirez L."/>
            <person name="Alfaro M."/>
            <person name="Sun H."/>
            <person name="Tritt A."/>
            <person name="Yoshinaga Y."/>
            <person name="Zwiers L.-H."/>
            <person name="Turgeon B."/>
            <person name="Goodwin S."/>
            <person name="Spatafora J."/>
            <person name="Crous P."/>
            <person name="Grigoriev I."/>
        </authorList>
    </citation>
    <scope>NUCLEOTIDE SEQUENCE</scope>
    <source>
        <strain evidence="2">CBS 113979</strain>
    </source>
</reference>
<keyword evidence="3" id="KW-1185">Reference proteome</keyword>
<dbReference type="Proteomes" id="UP000800041">
    <property type="component" value="Unassembled WGS sequence"/>
</dbReference>
<name>A0A6G1GXW0_9PEZI</name>
<feature type="compositionally biased region" description="Acidic residues" evidence="1">
    <location>
        <begin position="91"/>
        <end position="104"/>
    </location>
</feature>
<dbReference type="AlphaFoldDB" id="A0A6G1GXW0"/>
<evidence type="ECO:0000313" key="2">
    <source>
        <dbReference type="EMBL" id="KAF1985568.1"/>
    </source>
</evidence>
<feature type="region of interest" description="Disordered" evidence="1">
    <location>
        <begin position="48"/>
        <end position="105"/>
    </location>
</feature>
<sequence>MPPGKRPLSLTIHDNGATKRRKRPDCAGHGCGNCPDCDLLYKYMPEGSLHPRQEEADEDEQSESEESNTQDNGERYLRGDASEHANHGSSEEDEYFSSESEETDDGRACRWDYPAIPSKLDTKGKLLHRIDDWKRQAQAPGRGIEWPESSVLPSRRARRLIAGLRITIEECVEEHLEKLAALILRRKSRQWTWDFSIDLRKLLDDIDDEIDDATEQNDPCDLNKLLWDIDEDYGGRWLYDFLRSRKIQLPRKEVAIIRREWVRRSEVVIQAEQQSLAEHESSMLRSDGSYGIVNAEIKVRCRMRSLMSFEELYLQKLRQKYGLIAPQQHNAGVQQFSDTPIRFKEEKFYI</sequence>
<dbReference type="EMBL" id="ML977161">
    <property type="protein sequence ID" value="KAF1985568.1"/>
    <property type="molecule type" value="Genomic_DNA"/>
</dbReference>
<feature type="region of interest" description="Disordered" evidence="1">
    <location>
        <begin position="1"/>
        <end position="30"/>
    </location>
</feature>
<feature type="compositionally biased region" description="Acidic residues" evidence="1">
    <location>
        <begin position="55"/>
        <end position="68"/>
    </location>
</feature>
<evidence type="ECO:0000313" key="3">
    <source>
        <dbReference type="Proteomes" id="UP000800041"/>
    </source>
</evidence>
<proteinExistence type="predicted"/>